<evidence type="ECO:0000256" key="1">
    <source>
        <dbReference type="SAM" id="Phobius"/>
    </source>
</evidence>
<gene>
    <name evidence="2" type="ORF">BP01DRAFT_381892</name>
</gene>
<feature type="transmembrane region" description="Helical" evidence="1">
    <location>
        <begin position="49"/>
        <end position="69"/>
    </location>
</feature>
<accession>A0A319A1V5</accession>
<keyword evidence="1" id="KW-0472">Membrane</keyword>
<reference evidence="2 3" key="1">
    <citation type="submission" date="2016-12" db="EMBL/GenBank/DDBJ databases">
        <title>The genomes of Aspergillus section Nigri reveals drivers in fungal speciation.</title>
        <authorList>
            <consortium name="DOE Joint Genome Institute"/>
            <person name="Vesth T.C."/>
            <person name="Nybo J."/>
            <person name="Theobald S."/>
            <person name="Brandl J."/>
            <person name="Frisvad J.C."/>
            <person name="Nielsen K.F."/>
            <person name="Lyhne E.K."/>
            <person name="Kogle M.E."/>
            <person name="Kuo A."/>
            <person name="Riley R."/>
            <person name="Clum A."/>
            <person name="Nolan M."/>
            <person name="Lipzen A."/>
            <person name="Salamov A."/>
            <person name="Henrissat B."/>
            <person name="Wiebenga A."/>
            <person name="De Vries R.P."/>
            <person name="Grigoriev I.V."/>
            <person name="Mortensen U.H."/>
            <person name="Andersen M.R."/>
            <person name="Baker S.E."/>
        </authorList>
    </citation>
    <scope>NUCLEOTIDE SEQUENCE [LARGE SCALE GENOMIC DNA]</scope>
    <source>
        <strain evidence="2 3">JOP 1030-1</strain>
    </source>
</reference>
<sequence length="92" mass="10141">MASYHTTLHLDSKRALATMVSALHLGTRSSDDSSSSDDEKPVSNFLKSGVPGIVTGVIVLGAICVFIYLHIRNKKRDAQEDQEIRKWNAENV</sequence>
<name>A0A319A1V5_9EURO</name>
<keyword evidence="1" id="KW-1133">Transmembrane helix</keyword>
<dbReference type="Proteomes" id="UP000248349">
    <property type="component" value="Unassembled WGS sequence"/>
</dbReference>
<evidence type="ECO:0000313" key="3">
    <source>
        <dbReference type="Proteomes" id="UP000248349"/>
    </source>
</evidence>
<protein>
    <submittedName>
        <fullName evidence="2">Uncharacterized protein</fullName>
    </submittedName>
</protein>
<organism evidence="2 3">
    <name type="scientific">Aspergillus saccharolyticus JOP 1030-1</name>
    <dbReference type="NCBI Taxonomy" id="1450539"/>
    <lineage>
        <taxon>Eukaryota</taxon>
        <taxon>Fungi</taxon>
        <taxon>Dikarya</taxon>
        <taxon>Ascomycota</taxon>
        <taxon>Pezizomycotina</taxon>
        <taxon>Eurotiomycetes</taxon>
        <taxon>Eurotiomycetidae</taxon>
        <taxon>Eurotiales</taxon>
        <taxon>Aspergillaceae</taxon>
        <taxon>Aspergillus</taxon>
        <taxon>Aspergillus subgen. Circumdati</taxon>
    </lineage>
</organism>
<dbReference type="GeneID" id="37078565"/>
<evidence type="ECO:0000313" key="2">
    <source>
        <dbReference type="EMBL" id="PYH46258.1"/>
    </source>
</evidence>
<keyword evidence="1" id="KW-0812">Transmembrane</keyword>
<dbReference type="OrthoDB" id="4497835at2759"/>
<dbReference type="AlphaFoldDB" id="A0A319A1V5"/>
<dbReference type="RefSeq" id="XP_025432240.1">
    <property type="nucleotide sequence ID" value="XM_025577336.1"/>
</dbReference>
<dbReference type="EMBL" id="KZ821228">
    <property type="protein sequence ID" value="PYH46258.1"/>
    <property type="molecule type" value="Genomic_DNA"/>
</dbReference>
<proteinExistence type="predicted"/>
<keyword evidence="3" id="KW-1185">Reference proteome</keyword>